<evidence type="ECO:0000313" key="22">
    <source>
        <dbReference type="EMBL" id="ESL01974.1"/>
    </source>
</evidence>
<dbReference type="PIRSF" id="PIRSF017184">
    <property type="entry name" value="Nnr"/>
    <property type="match status" value="1"/>
</dbReference>
<dbReference type="NCBIfam" id="TIGR00196">
    <property type="entry name" value="yjeF_cterm"/>
    <property type="match status" value="1"/>
</dbReference>
<evidence type="ECO:0000256" key="6">
    <source>
        <dbReference type="ARBA" id="ARBA00022741"/>
    </source>
</evidence>
<feature type="binding site" evidence="17">
    <location>
        <position position="461"/>
    </location>
    <ligand>
        <name>(6S)-NADPHX</name>
        <dbReference type="ChEBI" id="CHEBI:64076"/>
    </ligand>
</feature>
<comment type="catalytic activity">
    <reaction evidence="1 18 19">
        <text>(6R)-NADHX = (6S)-NADHX</text>
        <dbReference type="Rhea" id="RHEA:32215"/>
        <dbReference type="ChEBI" id="CHEBI:64074"/>
        <dbReference type="ChEBI" id="CHEBI:64075"/>
        <dbReference type="EC" id="5.1.99.6"/>
    </reaction>
</comment>
<evidence type="ECO:0000256" key="1">
    <source>
        <dbReference type="ARBA" id="ARBA00000013"/>
    </source>
</evidence>
<feature type="binding site" evidence="17">
    <location>
        <position position="460"/>
    </location>
    <ligand>
        <name>AMP</name>
        <dbReference type="ChEBI" id="CHEBI:456215"/>
    </ligand>
</feature>
<feature type="binding site" evidence="17">
    <location>
        <position position="396"/>
    </location>
    <ligand>
        <name>(6S)-NADPHX</name>
        <dbReference type="ChEBI" id="CHEBI:64076"/>
    </ligand>
</feature>
<dbReference type="PROSITE" id="PS51383">
    <property type="entry name" value="YJEF_C_3"/>
    <property type="match status" value="1"/>
</dbReference>
<comment type="cofactor">
    <cofactor evidence="18 19">
        <name>K(+)</name>
        <dbReference type="ChEBI" id="CHEBI:29103"/>
    </cofactor>
    <text evidence="18 19">Binds 1 potassium ion per subunit.</text>
</comment>
<dbReference type="NCBIfam" id="TIGR00197">
    <property type="entry name" value="yjeF_nterm"/>
    <property type="match status" value="1"/>
</dbReference>
<gene>
    <name evidence="17" type="primary">nnrD</name>
    <name evidence="18" type="synonym">nnrE</name>
    <name evidence="22" type="ORF">GCWU0000282_002792</name>
</gene>
<dbReference type="Proteomes" id="UP000018227">
    <property type="component" value="Unassembled WGS sequence"/>
</dbReference>
<dbReference type="PROSITE" id="PS01050">
    <property type="entry name" value="YJEF_C_2"/>
    <property type="match status" value="1"/>
</dbReference>
<dbReference type="Gene3D" id="3.40.1190.20">
    <property type="match status" value="1"/>
</dbReference>
<keyword evidence="10 17" id="KW-0520">NAD</keyword>
<keyword evidence="7 17" id="KW-0067">ATP-binding</keyword>
<comment type="similarity">
    <text evidence="18">Belongs to the NnrE/AIBP family.</text>
</comment>
<comment type="function">
    <text evidence="14 19">Bifunctional enzyme that catalyzes the epimerization of the S- and R-forms of NAD(P)HX and the dehydration of the S-form of NAD(P)HX at the expense of ADP, which is converted to AMP. This allows the repair of both epimers of NAD(P)HX, a damaged form of NAD(P)H that is a result of enzymatic or heat-dependent hydration.</text>
</comment>
<evidence type="ECO:0000256" key="8">
    <source>
        <dbReference type="ARBA" id="ARBA00022857"/>
    </source>
</evidence>
<name>V2XIG9_9FIRM</name>
<feature type="binding site" evidence="18">
    <location>
        <position position="130"/>
    </location>
    <ligand>
        <name>K(+)</name>
        <dbReference type="ChEBI" id="CHEBI:29103"/>
    </ligand>
</feature>
<evidence type="ECO:0000256" key="19">
    <source>
        <dbReference type="PIRNR" id="PIRNR017184"/>
    </source>
</evidence>
<comment type="cofactor">
    <cofactor evidence="17">
        <name>Mg(2+)</name>
        <dbReference type="ChEBI" id="CHEBI:18420"/>
    </cofactor>
</comment>
<dbReference type="eggNOG" id="COG0062">
    <property type="taxonomic scope" value="Bacteria"/>
</dbReference>
<feature type="binding site" evidence="18">
    <location>
        <position position="61"/>
    </location>
    <ligand>
        <name>K(+)</name>
        <dbReference type="ChEBI" id="CHEBI:29103"/>
    </ligand>
</feature>
<dbReference type="InterPro" id="IPR030677">
    <property type="entry name" value="Nnr"/>
</dbReference>
<dbReference type="OrthoDB" id="9806925at2"/>
<keyword evidence="9 18" id="KW-0630">Potassium</keyword>
<dbReference type="InterPro" id="IPR000631">
    <property type="entry name" value="CARKD"/>
</dbReference>
<accession>V2XIG9</accession>
<comment type="caution">
    <text evidence="18">Lacks conserved residue(s) required for the propagation of feature annotation.</text>
</comment>
<proteinExistence type="inferred from homology"/>
<evidence type="ECO:0000256" key="10">
    <source>
        <dbReference type="ARBA" id="ARBA00023027"/>
    </source>
</evidence>
<feature type="binding site" evidence="18">
    <location>
        <begin position="134"/>
        <end position="140"/>
    </location>
    <ligand>
        <name>(6S)-NADPHX</name>
        <dbReference type="ChEBI" id="CHEBI:64076"/>
    </ligand>
</feature>
<dbReference type="AlphaFoldDB" id="V2XIG9"/>
<evidence type="ECO:0000256" key="2">
    <source>
        <dbReference type="ARBA" id="ARBA00000909"/>
    </source>
</evidence>
<evidence type="ECO:0000256" key="5">
    <source>
        <dbReference type="ARBA" id="ARBA00022723"/>
    </source>
</evidence>
<evidence type="ECO:0000256" key="9">
    <source>
        <dbReference type="ARBA" id="ARBA00022958"/>
    </source>
</evidence>
<evidence type="ECO:0000259" key="20">
    <source>
        <dbReference type="PROSITE" id="PS51383"/>
    </source>
</evidence>
<evidence type="ECO:0000256" key="18">
    <source>
        <dbReference type="HAMAP-Rule" id="MF_01966"/>
    </source>
</evidence>
<dbReference type="PROSITE" id="PS51385">
    <property type="entry name" value="YJEF_N"/>
    <property type="match status" value="1"/>
</dbReference>
<keyword evidence="23" id="KW-1185">Reference proteome</keyword>
<sequence>MIKIVNSNGAKKLDEDAQKLGISGTVLMERAALSTAEFIKDRLLTADKDKKVIAICGSGNNGGDGIACARILYEWGFNVEIFVIGKKEKFTGQTRAQVDLAVNSEADLKIVEPSELITDRDDFKNVIVIDAIFGVGFKGRLEGDLEKLARYLNMFNSVKVAIDIPSGVNGSNGRVESTAIKCDYTITFGVNKTGIAVYPGKDYAGEVIVADIGFPKKALESVSYNNFTFDKSDIEYFLPERKEYSNKGDFGKILIIAGSEEMCGASYLSALAAYRSGAGLVRIFTPKGNRISLQNLIPEAILTTYDDSPEMDIEADTEEKLYKAVKEWADAVVIGPGLGISKRSKSIVRKVIEISEVTTVIDADGLRLFREVTEEKENRKLDLKKDLRAGFVLTPHIKELSDLLYLSKEEVKDDIIGIAEELKYCSGMVVIKEARTVVVGEGRCYINDSGNSAMAKAGSGDVLTGIIAALMVGDKLRPFMMVALGVYIHGLAGDILKEKKGNHGILARELADEAAEVMKRYA</sequence>
<dbReference type="EMBL" id="ACIL03000017">
    <property type="protein sequence ID" value="ESL01974.1"/>
    <property type="molecule type" value="Genomic_DNA"/>
</dbReference>
<evidence type="ECO:0000313" key="23">
    <source>
        <dbReference type="Proteomes" id="UP000018227"/>
    </source>
</evidence>
<evidence type="ECO:0000256" key="3">
    <source>
        <dbReference type="ARBA" id="ARBA00006001"/>
    </source>
</evidence>
<evidence type="ECO:0000256" key="17">
    <source>
        <dbReference type="HAMAP-Rule" id="MF_01965"/>
    </source>
</evidence>
<comment type="catalytic activity">
    <reaction evidence="15 17 19">
        <text>(6S)-NADHX + ADP = AMP + phosphate + NADH + H(+)</text>
        <dbReference type="Rhea" id="RHEA:32223"/>
        <dbReference type="ChEBI" id="CHEBI:15378"/>
        <dbReference type="ChEBI" id="CHEBI:43474"/>
        <dbReference type="ChEBI" id="CHEBI:57945"/>
        <dbReference type="ChEBI" id="CHEBI:64074"/>
        <dbReference type="ChEBI" id="CHEBI:456215"/>
        <dbReference type="ChEBI" id="CHEBI:456216"/>
        <dbReference type="EC" id="4.2.1.136"/>
    </reaction>
</comment>
<comment type="subunit">
    <text evidence="17">Homotetramer.</text>
</comment>
<feature type="binding site" evidence="18">
    <location>
        <position position="163"/>
    </location>
    <ligand>
        <name>(6S)-NADPHX</name>
        <dbReference type="ChEBI" id="CHEBI:64076"/>
    </ligand>
</feature>
<comment type="similarity">
    <text evidence="3 19">In the N-terminal section; belongs to the NnrE/AIBP family.</text>
</comment>
<evidence type="ECO:0000256" key="11">
    <source>
        <dbReference type="ARBA" id="ARBA00023235"/>
    </source>
</evidence>
<dbReference type="eggNOG" id="COG0063">
    <property type="taxonomic scope" value="Bacteria"/>
</dbReference>
<comment type="function">
    <text evidence="17">Catalyzes the dehydration of the S-form of NAD(P)HX at the expense of ADP, which is converted to AMP. Together with NAD(P)HX epimerase, which catalyzes the epimerization of the S- and R-forms, the enzyme allows the repair of both epimers of NAD(P)HX, a damaged form of NAD(P)H that is a result of enzymatic or heat-dependent hydration.</text>
</comment>
<protein>
    <recommendedName>
        <fullName evidence="19">Bifunctional NAD(P)H-hydrate repair enzyme</fullName>
    </recommendedName>
    <alternativeName>
        <fullName evidence="19">Nicotinamide nucleotide repair protein</fullName>
    </alternativeName>
    <domain>
        <recommendedName>
            <fullName evidence="19">ADP-dependent (S)-NAD(P)H-hydrate dehydratase</fullName>
            <ecNumber evidence="19">4.2.1.136</ecNumber>
        </recommendedName>
        <alternativeName>
            <fullName evidence="19">ADP-dependent NAD(P)HX dehydratase</fullName>
        </alternativeName>
    </domain>
    <domain>
        <recommendedName>
            <fullName evidence="19">NAD(P)H-hydrate epimerase</fullName>
            <ecNumber evidence="19">5.1.99.6</ecNumber>
        </recommendedName>
    </domain>
</protein>
<evidence type="ECO:0000256" key="12">
    <source>
        <dbReference type="ARBA" id="ARBA00023239"/>
    </source>
</evidence>
<dbReference type="PANTHER" id="PTHR12592">
    <property type="entry name" value="ATP-DEPENDENT (S)-NAD(P)H-HYDRATE DEHYDRATASE FAMILY MEMBER"/>
    <property type="match status" value="1"/>
</dbReference>
<dbReference type="GO" id="GO:0046872">
    <property type="term" value="F:metal ion binding"/>
    <property type="evidence" value="ECO:0007669"/>
    <property type="project" value="UniProtKB-UniRule"/>
</dbReference>
<evidence type="ECO:0000256" key="14">
    <source>
        <dbReference type="ARBA" id="ARBA00025153"/>
    </source>
</evidence>
<keyword evidence="12 17" id="KW-0456">Lyase</keyword>
<evidence type="ECO:0000256" key="13">
    <source>
        <dbReference type="ARBA" id="ARBA00023268"/>
    </source>
</evidence>
<dbReference type="GO" id="GO:0052855">
    <property type="term" value="F:ADP-dependent NAD(P)H-hydrate dehydratase activity"/>
    <property type="evidence" value="ECO:0007669"/>
    <property type="project" value="UniProtKB-UniRule"/>
</dbReference>
<feature type="binding site" evidence="18">
    <location>
        <begin position="60"/>
        <end position="64"/>
    </location>
    <ligand>
        <name>(6S)-NADPHX</name>
        <dbReference type="ChEBI" id="CHEBI:64076"/>
    </ligand>
</feature>
<dbReference type="HOGENOM" id="CLU_024853_4_1_9"/>
<dbReference type="HAMAP" id="MF_01966">
    <property type="entry name" value="NADHX_epimerase"/>
    <property type="match status" value="1"/>
</dbReference>
<evidence type="ECO:0000256" key="16">
    <source>
        <dbReference type="ARBA" id="ARBA00049209"/>
    </source>
</evidence>
<keyword evidence="13" id="KW-0511">Multifunctional enzyme</keyword>
<keyword evidence="11 18" id="KW-0413">Isomerase</keyword>
<dbReference type="InterPro" id="IPR017953">
    <property type="entry name" value="Carbohydrate_kinase_pred_CS"/>
</dbReference>
<feature type="domain" description="YjeF C-terminal" evidence="20">
    <location>
        <begin position="230"/>
        <end position="521"/>
    </location>
</feature>
<keyword evidence="8 17" id="KW-0521">NADP</keyword>
<dbReference type="SUPFAM" id="SSF53613">
    <property type="entry name" value="Ribokinase-like"/>
    <property type="match status" value="1"/>
</dbReference>
<feature type="binding site" evidence="17">
    <location>
        <begin position="432"/>
        <end position="436"/>
    </location>
    <ligand>
        <name>AMP</name>
        <dbReference type="ChEBI" id="CHEBI:456215"/>
    </ligand>
</feature>
<dbReference type="Pfam" id="PF01256">
    <property type="entry name" value="Carb_kinase"/>
    <property type="match status" value="1"/>
</dbReference>
<dbReference type="EC" id="4.2.1.136" evidence="19"/>
<evidence type="ECO:0000256" key="7">
    <source>
        <dbReference type="ARBA" id="ARBA00022840"/>
    </source>
</evidence>
<dbReference type="GO" id="GO:0110051">
    <property type="term" value="P:metabolite repair"/>
    <property type="evidence" value="ECO:0007669"/>
    <property type="project" value="TreeGrafter"/>
</dbReference>
<dbReference type="GO" id="GO:0046496">
    <property type="term" value="P:nicotinamide nucleotide metabolic process"/>
    <property type="evidence" value="ECO:0007669"/>
    <property type="project" value="UniProtKB-UniRule"/>
</dbReference>
<reference evidence="22 23" key="1">
    <citation type="submission" date="2013-06" db="EMBL/GenBank/DDBJ databases">
        <authorList>
            <person name="Weinstock G."/>
            <person name="Sodergren E."/>
            <person name="Clifton S."/>
            <person name="Fulton L."/>
            <person name="Fulton B."/>
            <person name="Courtney L."/>
            <person name="Fronick C."/>
            <person name="Harrison M."/>
            <person name="Strong C."/>
            <person name="Farmer C."/>
            <person name="Delahaunty K."/>
            <person name="Markovic C."/>
            <person name="Hall O."/>
            <person name="Minx P."/>
            <person name="Tomlinson C."/>
            <person name="Mitreva M."/>
            <person name="Nelson J."/>
            <person name="Hou S."/>
            <person name="Wollam A."/>
            <person name="Pepin K.H."/>
            <person name="Johnson M."/>
            <person name="Bhonagiri V."/>
            <person name="Nash W.E."/>
            <person name="Warren W."/>
            <person name="Chinwalla A."/>
            <person name="Mardis E.R."/>
            <person name="Wilson R.K."/>
        </authorList>
    </citation>
    <scope>NUCLEOTIDE SEQUENCE [LARGE SCALE GENOMIC DNA]</scope>
    <source>
        <strain evidence="22 23">ATCC 51271</strain>
    </source>
</reference>
<evidence type="ECO:0000256" key="4">
    <source>
        <dbReference type="ARBA" id="ARBA00009524"/>
    </source>
</evidence>
<dbReference type="PANTHER" id="PTHR12592:SF0">
    <property type="entry name" value="ATP-DEPENDENT (S)-NAD(P)H-HYDRATE DEHYDRATASE"/>
    <property type="match status" value="1"/>
</dbReference>
<keyword evidence="5 18" id="KW-0479">Metal-binding</keyword>
<dbReference type="STRING" id="592026.GCWU0000282_002792"/>
<dbReference type="SUPFAM" id="SSF64153">
    <property type="entry name" value="YjeF N-terminal domain-like"/>
    <property type="match status" value="1"/>
</dbReference>
<dbReference type="GO" id="GO:0052856">
    <property type="term" value="F:NAD(P)HX epimerase activity"/>
    <property type="evidence" value="ECO:0007669"/>
    <property type="project" value="UniProtKB-UniRule"/>
</dbReference>
<feature type="binding site" evidence="18">
    <location>
        <position position="166"/>
    </location>
    <ligand>
        <name>K(+)</name>
        <dbReference type="ChEBI" id="CHEBI:29103"/>
    </ligand>
</feature>
<comment type="caution">
    <text evidence="22">The sequence shown here is derived from an EMBL/GenBank/DDBJ whole genome shotgun (WGS) entry which is preliminary data.</text>
</comment>
<feature type="domain" description="YjeF N-terminal" evidence="21">
    <location>
        <begin position="10"/>
        <end position="220"/>
    </location>
</feature>
<dbReference type="HAMAP" id="MF_01965">
    <property type="entry name" value="NADHX_dehydratase"/>
    <property type="match status" value="1"/>
</dbReference>
<dbReference type="RefSeq" id="WP_023355636.1">
    <property type="nucleotide sequence ID" value="NZ_KI535370.1"/>
</dbReference>
<dbReference type="EC" id="5.1.99.6" evidence="19"/>
<feature type="binding site" evidence="17">
    <location>
        <position position="265"/>
    </location>
    <ligand>
        <name>(6S)-NADPHX</name>
        <dbReference type="ChEBI" id="CHEBI:64076"/>
    </ligand>
</feature>
<organism evidence="22 23">
    <name type="scientific">Catonella morbi ATCC 51271</name>
    <dbReference type="NCBI Taxonomy" id="592026"/>
    <lineage>
        <taxon>Bacteria</taxon>
        <taxon>Bacillati</taxon>
        <taxon>Bacillota</taxon>
        <taxon>Clostridia</taxon>
        <taxon>Lachnospirales</taxon>
        <taxon>Lachnospiraceae</taxon>
        <taxon>Catonella</taxon>
    </lineage>
</organism>
<dbReference type="Pfam" id="PF03853">
    <property type="entry name" value="YjeF_N"/>
    <property type="match status" value="1"/>
</dbReference>
<dbReference type="InterPro" id="IPR036652">
    <property type="entry name" value="YjeF_N_dom_sf"/>
</dbReference>
<dbReference type="CDD" id="cd01171">
    <property type="entry name" value="YXKO-related"/>
    <property type="match status" value="1"/>
</dbReference>
<evidence type="ECO:0000256" key="15">
    <source>
        <dbReference type="ARBA" id="ARBA00048238"/>
    </source>
</evidence>
<comment type="catalytic activity">
    <reaction evidence="2 18 19">
        <text>(6R)-NADPHX = (6S)-NADPHX</text>
        <dbReference type="Rhea" id="RHEA:32227"/>
        <dbReference type="ChEBI" id="CHEBI:64076"/>
        <dbReference type="ChEBI" id="CHEBI:64077"/>
        <dbReference type="EC" id="5.1.99.6"/>
    </reaction>
</comment>
<feature type="binding site" evidence="17">
    <location>
        <position position="337"/>
    </location>
    <ligand>
        <name>(6S)-NADPHX</name>
        <dbReference type="ChEBI" id="CHEBI:64076"/>
    </ligand>
</feature>
<evidence type="ECO:0000259" key="21">
    <source>
        <dbReference type="PROSITE" id="PS51385"/>
    </source>
</evidence>
<comment type="catalytic activity">
    <reaction evidence="16 17 19">
        <text>(6S)-NADPHX + ADP = AMP + phosphate + NADPH + H(+)</text>
        <dbReference type="Rhea" id="RHEA:32235"/>
        <dbReference type="ChEBI" id="CHEBI:15378"/>
        <dbReference type="ChEBI" id="CHEBI:43474"/>
        <dbReference type="ChEBI" id="CHEBI:57783"/>
        <dbReference type="ChEBI" id="CHEBI:64076"/>
        <dbReference type="ChEBI" id="CHEBI:456215"/>
        <dbReference type="ChEBI" id="CHEBI:456216"/>
        <dbReference type="EC" id="4.2.1.136"/>
    </reaction>
</comment>
<dbReference type="InterPro" id="IPR004443">
    <property type="entry name" value="YjeF_N_dom"/>
</dbReference>
<keyword evidence="6 17" id="KW-0547">Nucleotide-binding</keyword>
<comment type="similarity">
    <text evidence="17">Belongs to the NnrD/CARKD family.</text>
</comment>
<comment type="function">
    <text evidence="18">Catalyzes the epimerization of the S- and R-forms of NAD(P)HX, a damaged form of NAD(P)H that is a result of enzymatic or heat-dependent hydration. This is a prerequisite for the S-specific NAD(P)H-hydrate dehydratase to allow the repair of both epimers of NAD(P)HX.</text>
</comment>
<dbReference type="InterPro" id="IPR029056">
    <property type="entry name" value="Ribokinase-like"/>
</dbReference>
<comment type="similarity">
    <text evidence="4 19">In the C-terminal section; belongs to the NnrD/CARKD family.</text>
</comment>
<dbReference type="GO" id="GO:0005524">
    <property type="term" value="F:ATP binding"/>
    <property type="evidence" value="ECO:0007669"/>
    <property type="project" value="UniProtKB-UniRule"/>
</dbReference>
<dbReference type="Gene3D" id="3.40.50.10260">
    <property type="entry name" value="YjeF N-terminal domain"/>
    <property type="match status" value="1"/>
</dbReference>